<reference evidence="1 2" key="1">
    <citation type="submission" date="2021-12" db="EMBL/GenBank/DDBJ databases">
        <title>Discovery of the Pendulisporaceae a myxobacterial family with distinct sporulation behavior and unique specialized metabolism.</title>
        <authorList>
            <person name="Garcia R."/>
            <person name="Popoff A."/>
            <person name="Bader C.D."/>
            <person name="Loehr J."/>
            <person name="Walesch S."/>
            <person name="Walt C."/>
            <person name="Boldt J."/>
            <person name="Bunk B."/>
            <person name="Haeckl F.J.F.P.J."/>
            <person name="Gunesch A.P."/>
            <person name="Birkelbach J."/>
            <person name="Nuebel U."/>
            <person name="Pietschmann T."/>
            <person name="Bach T."/>
            <person name="Mueller R."/>
        </authorList>
    </citation>
    <scope>NUCLEOTIDE SEQUENCE [LARGE SCALE GENOMIC DNA]</scope>
    <source>
        <strain evidence="1 2">MSr12523</strain>
    </source>
</reference>
<evidence type="ECO:0000313" key="1">
    <source>
        <dbReference type="EMBL" id="WXA94652.1"/>
    </source>
</evidence>
<proteinExistence type="predicted"/>
<accession>A0ABZ2K7I7</accession>
<organism evidence="1 2">
    <name type="scientific">Pendulispora brunnea</name>
    <dbReference type="NCBI Taxonomy" id="2905690"/>
    <lineage>
        <taxon>Bacteria</taxon>
        <taxon>Pseudomonadati</taxon>
        <taxon>Myxococcota</taxon>
        <taxon>Myxococcia</taxon>
        <taxon>Myxococcales</taxon>
        <taxon>Sorangiineae</taxon>
        <taxon>Pendulisporaceae</taxon>
        <taxon>Pendulispora</taxon>
    </lineage>
</organism>
<keyword evidence="2" id="KW-1185">Reference proteome</keyword>
<dbReference type="Proteomes" id="UP001379533">
    <property type="component" value="Chromosome"/>
</dbReference>
<dbReference type="EMBL" id="CP089982">
    <property type="protein sequence ID" value="WXA94652.1"/>
    <property type="molecule type" value="Genomic_DNA"/>
</dbReference>
<dbReference type="RefSeq" id="WP_394845263.1">
    <property type="nucleotide sequence ID" value="NZ_CP089982.1"/>
</dbReference>
<protein>
    <submittedName>
        <fullName evidence="1">Uncharacterized protein</fullName>
    </submittedName>
</protein>
<name>A0ABZ2K7I7_9BACT</name>
<gene>
    <name evidence="1" type="ORF">LZC95_50575</name>
</gene>
<evidence type="ECO:0000313" key="2">
    <source>
        <dbReference type="Proteomes" id="UP001379533"/>
    </source>
</evidence>
<sequence>MMPPAYIEPEPPPVFLGTAEVFARGEARVEEDVHGAAHASGQAHTALVSGAANARIMWAGIGGWLGPAAGLDFELGFATSAAGFVHGVRLEPAGLGLVLGKLGFLSAKTGAGFGGITGHGPTALEVPASAHLVLDAASRVRLLFDARILWAFARARADGAPHAPFGDEMRLGVGARIGQSWKEGRFQDAGGYFFRLEHSERFGAAYLGIAFGWELGGTSF</sequence>